<dbReference type="InterPro" id="IPR001005">
    <property type="entry name" value="SANT/Myb"/>
</dbReference>
<reference evidence="8 9" key="1">
    <citation type="submission" date="2019-04" db="EMBL/GenBank/DDBJ databases">
        <title>An improved genome assembly and genetic linkage map for asparagus bean, Vigna unguiculata ssp. sesquipedialis.</title>
        <authorList>
            <person name="Xia Q."/>
            <person name="Zhang R."/>
            <person name="Dong Y."/>
        </authorList>
    </citation>
    <scope>NUCLEOTIDE SEQUENCE [LARGE SCALE GENOMIC DNA]</scope>
    <source>
        <tissue evidence="8">Leaf</tissue>
    </source>
</reference>
<dbReference type="Gene3D" id="1.10.10.60">
    <property type="entry name" value="Homeodomain-like"/>
    <property type="match status" value="2"/>
</dbReference>
<dbReference type="GO" id="GO:0003677">
    <property type="term" value="F:DNA binding"/>
    <property type="evidence" value="ECO:0007669"/>
    <property type="project" value="UniProtKB-KW"/>
</dbReference>
<dbReference type="SMART" id="SM00717">
    <property type="entry name" value="SANT"/>
    <property type="match status" value="2"/>
</dbReference>
<evidence type="ECO:0000256" key="3">
    <source>
        <dbReference type="ARBA" id="ARBA00023125"/>
    </source>
</evidence>
<evidence type="ECO:0000256" key="4">
    <source>
        <dbReference type="ARBA" id="ARBA00023242"/>
    </source>
</evidence>
<feature type="region of interest" description="Disordered" evidence="5">
    <location>
        <begin position="154"/>
        <end position="180"/>
    </location>
</feature>
<dbReference type="InterPro" id="IPR017930">
    <property type="entry name" value="Myb_dom"/>
</dbReference>
<evidence type="ECO:0000256" key="2">
    <source>
        <dbReference type="ARBA" id="ARBA00022737"/>
    </source>
</evidence>
<keyword evidence="4" id="KW-0539">Nucleus</keyword>
<dbReference type="Proteomes" id="UP000501690">
    <property type="component" value="Linkage Group LG10"/>
</dbReference>
<gene>
    <name evidence="8" type="ORF">DEO72_LG10g827</name>
</gene>
<sequence length="327" mass="37112">MVRTPCCDKDGLKKGSWTQEEDNKLIAYVTRYGHWNWRLLPKFAGLARCGKSCRLRWLNYLRPDVKRGNFSDEEEETIVRLHEKLGNRWSVIATHLPGRTDNDLKNHWHTTLKKRLGKNVHTERHVKAAKSNSSGANPDKDSIYNNGFFLEGSHSPTVSKTSDPDPDPLSPELSSSEFSSSDYTTHQNLFAEDGFDFLDACLEDVNQNIWTESFHISQVTTQANGIDNFHGSDAAKAMECVRAESPLSYHNENLVVENDDFGFLGAIEPITENSWTEAFVADMSLIPNELLVPLVNESESYFSSTYDSEDLWCLNDNSHDLDVNLFQ</sequence>
<dbReference type="PROSITE" id="PS50090">
    <property type="entry name" value="MYB_LIKE"/>
    <property type="match status" value="2"/>
</dbReference>
<dbReference type="Pfam" id="PF00249">
    <property type="entry name" value="Myb_DNA-binding"/>
    <property type="match status" value="2"/>
</dbReference>
<keyword evidence="9" id="KW-1185">Reference proteome</keyword>
<proteinExistence type="predicted"/>
<comment type="subcellular location">
    <subcellularLocation>
        <location evidence="1">Nucleus</location>
    </subcellularLocation>
</comment>
<dbReference type="InterPro" id="IPR015495">
    <property type="entry name" value="Myb_TF_plants"/>
</dbReference>
<dbReference type="GO" id="GO:0005634">
    <property type="term" value="C:nucleus"/>
    <property type="evidence" value="ECO:0007669"/>
    <property type="project" value="UniProtKB-SubCell"/>
</dbReference>
<dbReference type="FunFam" id="1.10.10.60:FF:000001">
    <property type="entry name" value="MYB-related transcription factor"/>
    <property type="match status" value="1"/>
</dbReference>
<evidence type="ECO:0000259" key="7">
    <source>
        <dbReference type="PROSITE" id="PS51294"/>
    </source>
</evidence>
<evidence type="ECO:0000259" key="6">
    <source>
        <dbReference type="PROSITE" id="PS50090"/>
    </source>
</evidence>
<dbReference type="InterPro" id="IPR009057">
    <property type="entry name" value="Homeodomain-like_sf"/>
</dbReference>
<dbReference type="PROSITE" id="PS51294">
    <property type="entry name" value="HTH_MYB"/>
    <property type="match status" value="2"/>
</dbReference>
<feature type="compositionally biased region" description="Low complexity" evidence="5">
    <location>
        <begin position="170"/>
        <end position="180"/>
    </location>
</feature>
<name>A0A4D6N784_VIGUN</name>
<evidence type="ECO:0000256" key="1">
    <source>
        <dbReference type="ARBA" id="ARBA00004123"/>
    </source>
</evidence>
<protein>
    <submittedName>
        <fullName evidence="8">Myb proto-oncogene protein</fullName>
    </submittedName>
</protein>
<evidence type="ECO:0000256" key="5">
    <source>
        <dbReference type="SAM" id="MobiDB-lite"/>
    </source>
</evidence>
<evidence type="ECO:0000313" key="9">
    <source>
        <dbReference type="Proteomes" id="UP000501690"/>
    </source>
</evidence>
<accession>A0A4D6N784</accession>
<feature type="region of interest" description="Disordered" evidence="5">
    <location>
        <begin position="119"/>
        <end position="139"/>
    </location>
</feature>
<dbReference type="PANTHER" id="PTHR10641:SF1388">
    <property type="entry name" value="MYB TRANSCRIPTION FACTOR"/>
    <property type="match status" value="1"/>
</dbReference>
<dbReference type="PANTHER" id="PTHR10641">
    <property type="entry name" value="MYB FAMILY TRANSCRIPTION FACTOR"/>
    <property type="match status" value="1"/>
</dbReference>
<feature type="domain" description="Myb-like" evidence="6">
    <location>
        <begin position="9"/>
        <end position="61"/>
    </location>
</feature>
<feature type="domain" description="HTH myb-type" evidence="7">
    <location>
        <begin position="9"/>
        <end position="61"/>
    </location>
</feature>
<dbReference type="AlphaFoldDB" id="A0A4D6N784"/>
<feature type="domain" description="Myb-like" evidence="6">
    <location>
        <begin position="62"/>
        <end position="112"/>
    </location>
</feature>
<keyword evidence="3" id="KW-0238">DNA-binding</keyword>
<feature type="domain" description="HTH myb-type" evidence="7">
    <location>
        <begin position="62"/>
        <end position="116"/>
    </location>
</feature>
<keyword evidence="2" id="KW-0677">Repeat</keyword>
<dbReference type="CDD" id="cd00167">
    <property type="entry name" value="SANT"/>
    <property type="match status" value="2"/>
</dbReference>
<organism evidence="8 9">
    <name type="scientific">Vigna unguiculata</name>
    <name type="common">Cowpea</name>
    <dbReference type="NCBI Taxonomy" id="3917"/>
    <lineage>
        <taxon>Eukaryota</taxon>
        <taxon>Viridiplantae</taxon>
        <taxon>Streptophyta</taxon>
        <taxon>Embryophyta</taxon>
        <taxon>Tracheophyta</taxon>
        <taxon>Spermatophyta</taxon>
        <taxon>Magnoliopsida</taxon>
        <taxon>eudicotyledons</taxon>
        <taxon>Gunneridae</taxon>
        <taxon>Pentapetalae</taxon>
        <taxon>rosids</taxon>
        <taxon>fabids</taxon>
        <taxon>Fabales</taxon>
        <taxon>Fabaceae</taxon>
        <taxon>Papilionoideae</taxon>
        <taxon>50 kb inversion clade</taxon>
        <taxon>NPAAA clade</taxon>
        <taxon>indigoferoid/millettioid clade</taxon>
        <taxon>Phaseoleae</taxon>
        <taxon>Vigna</taxon>
    </lineage>
</organism>
<evidence type="ECO:0000313" key="8">
    <source>
        <dbReference type="EMBL" id="QCE09606.1"/>
    </source>
</evidence>
<dbReference type="SUPFAM" id="SSF46689">
    <property type="entry name" value="Homeodomain-like"/>
    <property type="match status" value="1"/>
</dbReference>
<dbReference type="EMBL" id="CP039354">
    <property type="protein sequence ID" value="QCE09606.1"/>
    <property type="molecule type" value="Genomic_DNA"/>
</dbReference>